<comment type="caution">
    <text evidence="1">The sequence shown here is derived from an EMBL/GenBank/DDBJ whole genome shotgun (WGS) entry which is preliminary data.</text>
</comment>
<evidence type="ECO:0000313" key="1">
    <source>
        <dbReference type="EMBL" id="THV28729.1"/>
    </source>
</evidence>
<dbReference type="EMBL" id="STGX01000007">
    <property type="protein sequence ID" value="THV28729.1"/>
    <property type="molecule type" value="Genomic_DNA"/>
</dbReference>
<reference evidence="1 2" key="1">
    <citation type="journal article" date="2018" name="Int. J. Syst. Evol. Microbiol.">
        <title>Glycomyces paridis sp. nov., isolated from the medicinal plant Paris polyphylla.</title>
        <authorList>
            <person name="Fang X.M."/>
            <person name="Bai J.L."/>
            <person name="Su J."/>
            <person name="Zhao L.L."/>
            <person name="Liu H.Y."/>
            <person name="Ma B.P."/>
            <person name="Zhang Y.Q."/>
            <person name="Yu L.Y."/>
        </authorList>
    </citation>
    <scope>NUCLEOTIDE SEQUENCE [LARGE SCALE GENOMIC DNA]</scope>
    <source>
        <strain evidence="1 2">CPCC 204357</strain>
    </source>
</reference>
<dbReference type="OrthoDB" id="9778153at2"/>
<dbReference type="AlphaFoldDB" id="A0A4S8PJW5"/>
<organism evidence="1 2">
    <name type="scientific">Glycomyces paridis</name>
    <dbReference type="NCBI Taxonomy" id="2126555"/>
    <lineage>
        <taxon>Bacteria</taxon>
        <taxon>Bacillati</taxon>
        <taxon>Actinomycetota</taxon>
        <taxon>Actinomycetes</taxon>
        <taxon>Glycomycetales</taxon>
        <taxon>Glycomycetaceae</taxon>
        <taxon>Glycomyces</taxon>
    </lineage>
</organism>
<name>A0A4S8PJW5_9ACTN</name>
<sequence>MVGPMPAMLRDLIDDAALFPPGNAPLETAVPAHRGYRQSWYADMVGPLLIPQSRLADLEPGRAELRVGVIVDGDPDRVADAVAALDPQVTVTHYESRAALDHLAALAPAWGRPVFAEIPFGDEALDAVRPTGLTPKFRTGGLAAEFFPEPATLAAAMAGCRRRGLKFKLTAGLHHAVRHTDPATGFHHHGFLNVLVAAADAEQNAPVEDLTAALASTDAADLAARARRALHRTRDLWTGFGSCSIDEPLHDLQTLDLLSRGDRA</sequence>
<dbReference type="Proteomes" id="UP000305792">
    <property type="component" value="Unassembled WGS sequence"/>
</dbReference>
<dbReference type="RefSeq" id="WP_136529836.1">
    <property type="nucleotide sequence ID" value="NZ_STGX01000007.1"/>
</dbReference>
<evidence type="ECO:0000313" key="2">
    <source>
        <dbReference type="Proteomes" id="UP000305792"/>
    </source>
</evidence>
<accession>A0A4S8PJW5</accession>
<protein>
    <submittedName>
        <fullName evidence="1">Uncharacterized protein</fullName>
    </submittedName>
</protein>
<proteinExistence type="predicted"/>
<gene>
    <name evidence="1" type="ORF">E9998_11530</name>
</gene>
<keyword evidence="2" id="KW-1185">Reference proteome</keyword>